<organism evidence="2 3">
    <name type="scientific">Salinimicrobium catena</name>
    <dbReference type="NCBI Taxonomy" id="390640"/>
    <lineage>
        <taxon>Bacteria</taxon>
        <taxon>Pseudomonadati</taxon>
        <taxon>Bacteroidota</taxon>
        <taxon>Flavobacteriia</taxon>
        <taxon>Flavobacteriales</taxon>
        <taxon>Flavobacteriaceae</taxon>
        <taxon>Salinimicrobium</taxon>
    </lineage>
</organism>
<evidence type="ECO:0000259" key="1">
    <source>
        <dbReference type="Pfam" id="PF00534"/>
    </source>
</evidence>
<dbReference type="PANTHER" id="PTHR12526">
    <property type="entry name" value="GLYCOSYLTRANSFERASE"/>
    <property type="match status" value="1"/>
</dbReference>
<dbReference type="Proteomes" id="UP000199448">
    <property type="component" value="Unassembled WGS sequence"/>
</dbReference>
<reference evidence="2 3" key="1">
    <citation type="submission" date="2016-10" db="EMBL/GenBank/DDBJ databases">
        <authorList>
            <person name="de Groot N.N."/>
        </authorList>
    </citation>
    <scope>NUCLEOTIDE SEQUENCE [LARGE SCALE GENOMIC DNA]</scope>
    <source>
        <strain evidence="2 3">DSM 23553</strain>
    </source>
</reference>
<dbReference type="AlphaFoldDB" id="A0A1H5P8G6"/>
<feature type="domain" description="Glycosyl transferase family 1" evidence="1">
    <location>
        <begin position="172"/>
        <end position="321"/>
    </location>
</feature>
<dbReference type="Gene3D" id="3.40.50.2000">
    <property type="entry name" value="Glycogen Phosphorylase B"/>
    <property type="match status" value="2"/>
</dbReference>
<dbReference type="EMBL" id="FNUG01000010">
    <property type="protein sequence ID" value="SEF10262.1"/>
    <property type="molecule type" value="Genomic_DNA"/>
</dbReference>
<name>A0A1H5P8G6_9FLAO</name>
<dbReference type="Pfam" id="PF00534">
    <property type="entry name" value="Glycos_transf_1"/>
    <property type="match status" value="1"/>
</dbReference>
<dbReference type="GO" id="GO:0016757">
    <property type="term" value="F:glycosyltransferase activity"/>
    <property type="evidence" value="ECO:0007669"/>
    <property type="project" value="InterPro"/>
</dbReference>
<proteinExistence type="predicted"/>
<dbReference type="CDD" id="cd03801">
    <property type="entry name" value="GT4_PimA-like"/>
    <property type="match status" value="1"/>
</dbReference>
<evidence type="ECO:0000313" key="3">
    <source>
        <dbReference type="Proteomes" id="UP000199448"/>
    </source>
</evidence>
<protein>
    <submittedName>
        <fullName evidence="2">Glycosyltransferase involved in cell wall bisynthesis</fullName>
    </submittedName>
</protein>
<dbReference type="InterPro" id="IPR001296">
    <property type="entry name" value="Glyco_trans_1"/>
</dbReference>
<evidence type="ECO:0000313" key="2">
    <source>
        <dbReference type="EMBL" id="SEF10262.1"/>
    </source>
</evidence>
<accession>A0A1H5P8G6</accession>
<dbReference type="RefSeq" id="WP_093114206.1">
    <property type="nucleotide sequence ID" value="NZ_FNGG01000010.1"/>
</dbReference>
<keyword evidence="3" id="KW-1185">Reference proteome</keyword>
<dbReference type="SUPFAM" id="SSF53756">
    <property type="entry name" value="UDP-Glycosyltransferase/glycogen phosphorylase"/>
    <property type="match status" value="1"/>
</dbReference>
<keyword evidence="2" id="KW-0808">Transferase</keyword>
<dbReference type="STRING" id="390640.SAMN04488034_11045"/>
<gene>
    <name evidence="2" type="ORF">SAMN04488034_11045</name>
</gene>
<sequence>MKHDTIYVLHKQGANNHYTALDQLLKQNSGVVKYREFSIFTKIFKALRSFDLPTLKKQVINFIFLLDLFFSRNKKIVLGIAPFDHKLLFLLKLLKNHCVYYHTSWAHWDKTFHPKTKKNSQKVFEAWTFFLEKKSLHIFSVTQTGKERMLKNYDLPADKITVVAHSLAPQFKEIPVLERKKNSFIFVGRLVPQKGLEEALKYFSHHEDAIFTVIGKGELSELVKKFALENRNIFYREFVENKTELKKEFASHQFLLLNSKKKKNWEELFGMVIIEAMSQGTIPVASQHTGPCEIISNDTGYLFEEGKVSEMVDYLLHNSVNKEERSKNCIVKSHEYFPEILAHNWKAVLILPPHDRY</sequence>